<sequence length="162" mass="18819">MWYLDGIRDGFRQGRRSPSHVKYGYQIDDRQYCKIAAAQFGYAADPDEYGGDIDCALRMAAKYISHQIINHPSKVKSVCESGDRFFILSLCTNLGQCEDEKRLAEAEEKLREYLRITEKGKWYLGANQWRWTRNRRVSRSSLKKFHPGFRPGTVHFGFIALS</sequence>
<proteinExistence type="predicted"/>
<dbReference type="Proteomes" id="UP000287166">
    <property type="component" value="Unassembled WGS sequence"/>
</dbReference>
<gene>
    <name evidence="1" type="ORF">SCP_0606550</name>
</gene>
<dbReference type="AlphaFoldDB" id="A0A401GR36"/>
<dbReference type="OrthoDB" id="2811554at2759"/>
<dbReference type="RefSeq" id="XP_027615589.1">
    <property type="nucleotide sequence ID" value="XM_027759788.1"/>
</dbReference>
<evidence type="ECO:0000313" key="1">
    <source>
        <dbReference type="EMBL" id="GBE84676.1"/>
    </source>
</evidence>
<keyword evidence="2" id="KW-1185">Reference proteome</keyword>
<dbReference type="InParanoid" id="A0A401GR36"/>
<accession>A0A401GR36</accession>
<comment type="caution">
    <text evidence="1">The sequence shown here is derived from an EMBL/GenBank/DDBJ whole genome shotgun (WGS) entry which is preliminary data.</text>
</comment>
<dbReference type="EMBL" id="BFAD01000006">
    <property type="protein sequence ID" value="GBE84676.1"/>
    <property type="molecule type" value="Genomic_DNA"/>
</dbReference>
<organism evidence="1 2">
    <name type="scientific">Sparassis crispa</name>
    <dbReference type="NCBI Taxonomy" id="139825"/>
    <lineage>
        <taxon>Eukaryota</taxon>
        <taxon>Fungi</taxon>
        <taxon>Dikarya</taxon>
        <taxon>Basidiomycota</taxon>
        <taxon>Agaricomycotina</taxon>
        <taxon>Agaricomycetes</taxon>
        <taxon>Polyporales</taxon>
        <taxon>Sparassidaceae</taxon>
        <taxon>Sparassis</taxon>
    </lineage>
</organism>
<protein>
    <submittedName>
        <fullName evidence="1">Uncharacterized protein</fullName>
    </submittedName>
</protein>
<reference evidence="1 2" key="1">
    <citation type="journal article" date="2018" name="Sci. Rep.">
        <title>Genome sequence of the cauliflower mushroom Sparassis crispa (Hanabiratake) and its association with beneficial usage.</title>
        <authorList>
            <person name="Kiyama R."/>
            <person name="Furutani Y."/>
            <person name="Kawaguchi K."/>
            <person name="Nakanishi T."/>
        </authorList>
    </citation>
    <scope>NUCLEOTIDE SEQUENCE [LARGE SCALE GENOMIC DNA]</scope>
</reference>
<evidence type="ECO:0000313" key="2">
    <source>
        <dbReference type="Proteomes" id="UP000287166"/>
    </source>
</evidence>
<name>A0A401GR36_9APHY</name>
<dbReference type="GeneID" id="38781593"/>